<dbReference type="PANTHER" id="PTHR10302:SF27">
    <property type="entry name" value="SINGLE-STRANDED DNA-BINDING PROTEIN"/>
    <property type="match status" value="1"/>
</dbReference>
<dbReference type="InterPro" id="IPR011344">
    <property type="entry name" value="ssDNA-bd"/>
</dbReference>
<dbReference type="SUPFAM" id="SSF50249">
    <property type="entry name" value="Nucleic acid-binding proteins"/>
    <property type="match status" value="1"/>
</dbReference>
<dbReference type="RefSeq" id="WP_023465530.1">
    <property type="nucleotide sequence ID" value="NZ_KI546179.1"/>
</dbReference>
<dbReference type="InterPro" id="IPR000424">
    <property type="entry name" value="Primosome_PriB/ssb"/>
</dbReference>
<dbReference type="AlphaFoldDB" id="A0A829LWQ7"/>
<evidence type="ECO:0000313" key="6">
    <source>
        <dbReference type="Proteomes" id="UP000018412"/>
    </source>
</evidence>
<dbReference type="PROSITE" id="PS50935">
    <property type="entry name" value="SSB"/>
    <property type="match status" value="1"/>
</dbReference>
<organism evidence="5 6">
    <name type="scientific">Limosilactobacillus fermentum NB-22</name>
    <dbReference type="NCBI Taxonomy" id="1408443"/>
    <lineage>
        <taxon>Bacteria</taxon>
        <taxon>Bacillati</taxon>
        <taxon>Bacillota</taxon>
        <taxon>Bacilli</taxon>
        <taxon>Lactobacillales</taxon>
        <taxon>Lactobacillaceae</taxon>
        <taxon>Limosilactobacillus</taxon>
    </lineage>
</organism>
<proteinExistence type="inferred from homology"/>
<keyword evidence="1 2" id="KW-0238">DNA-binding</keyword>
<comment type="caution">
    <text evidence="5">The sequence shown here is derived from an EMBL/GenBank/DDBJ whole genome shotgun (WGS) entry which is preliminary data.</text>
</comment>
<accession>A0A829LWQ7</accession>
<dbReference type="Pfam" id="PF00436">
    <property type="entry name" value="SSB"/>
    <property type="match status" value="1"/>
</dbReference>
<comment type="caution">
    <text evidence="2">Lacks conserved residue(s) required for the propagation of feature annotation.</text>
</comment>
<dbReference type="GO" id="GO:0003697">
    <property type="term" value="F:single-stranded DNA binding"/>
    <property type="evidence" value="ECO:0007669"/>
    <property type="project" value="UniProtKB-UniRule"/>
</dbReference>
<protein>
    <recommendedName>
        <fullName evidence="2 3">Single-stranded DNA-binding protein</fullName>
        <shortName evidence="2">SSB</shortName>
    </recommendedName>
</protein>
<gene>
    <name evidence="5" type="ORF">NB22_00080</name>
</gene>
<dbReference type="CDD" id="cd04496">
    <property type="entry name" value="SSB_OBF"/>
    <property type="match status" value="1"/>
</dbReference>
<dbReference type="GO" id="GO:0009295">
    <property type="term" value="C:nucleoid"/>
    <property type="evidence" value="ECO:0007669"/>
    <property type="project" value="TreeGrafter"/>
</dbReference>
<reference evidence="6" key="1">
    <citation type="submission" date="2013-10" db="EMBL/GenBank/DDBJ databases">
        <title>Draft genome sequence of Lactobacillus fermentum NB-22.</title>
        <authorList>
            <person name="Chaplin A.V."/>
            <person name="Shkoporov A.N."/>
            <person name="Khokhlova E.V."/>
            <person name="Efimov B.A."/>
            <person name="Kafarskaia L.I."/>
        </authorList>
    </citation>
    <scope>NUCLEOTIDE SEQUENCE [LARGE SCALE GENOMIC DNA]</scope>
    <source>
        <strain evidence="6">NB-22</strain>
    </source>
</reference>
<reference evidence="5 6" key="2">
    <citation type="journal article" date="2015" name="Genome Announc.">
        <title>Draft Genome Sequence of Lactobacillus fermentum NB-22.</title>
        <authorList>
            <person name="Chaplin A.V."/>
            <person name="Shkoporov A.N."/>
            <person name="Efimov B.A."/>
            <person name="Pikina A.P."/>
            <person name="Borisova O.Y."/>
            <person name="Gladko I.A."/>
            <person name="Postnikova E.A."/>
            <person name="Lordkipanidze A.E."/>
            <person name="Kafarskaia L.I."/>
        </authorList>
    </citation>
    <scope>NUCLEOTIDE SEQUENCE [LARGE SCALE GENOMIC DNA]</scope>
    <source>
        <strain evidence="5 6">NB-22</strain>
    </source>
</reference>
<sequence length="154" mass="17420">MINRVVLIGRLTKDLELRYTQSGVAVARFNLAVNRQFKDKQTGQREADFISCQIWRQGAENLANYTHKGSLIGVEGRITTSNYENKEGQRVYRTDVTVENFSLLEPRQNGNQFNYQDNQANNYQTNQGYNPAQGQSAEPNTGQEPGMGNTPLPF</sequence>
<dbReference type="PIRSF" id="PIRSF002070">
    <property type="entry name" value="SSB"/>
    <property type="match status" value="1"/>
</dbReference>
<dbReference type="Proteomes" id="UP000018412">
    <property type="component" value="Unassembled WGS sequence"/>
</dbReference>
<feature type="compositionally biased region" description="Polar residues" evidence="4">
    <location>
        <begin position="108"/>
        <end position="143"/>
    </location>
</feature>
<name>A0A829LWQ7_LIMFE</name>
<comment type="subunit">
    <text evidence="2">Homotetramer.</text>
</comment>
<evidence type="ECO:0000313" key="5">
    <source>
        <dbReference type="EMBL" id="ESS02304.1"/>
    </source>
</evidence>
<feature type="region of interest" description="Disordered" evidence="4">
    <location>
        <begin position="107"/>
        <end position="154"/>
    </location>
</feature>
<dbReference type="InterPro" id="IPR012340">
    <property type="entry name" value="NA-bd_OB-fold"/>
</dbReference>
<evidence type="ECO:0000256" key="3">
    <source>
        <dbReference type="PIRNR" id="PIRNR002070"/>
    </source>
</evidence>
<evidence type="ECO:0000256" key="4">
    <source>
        <dbReference type="SAM" id="MobiDB-lite"/>
    </source>
</evidence>
<dbReference type="HAMAP" id="MF_00984">
    <property type="entry name" value="SSB"/>
    <property type="match status" value="1"/>
</dbReference>
<dbReference type="GO" id="GO:0006260">
    <property type="term" value="P:DNA replication"/>
    <property type="evidence" value="ECO:0007669"/>
    <property type="project" value="InterPro"/>
</dbReference>
<dbReference type="NCBIfam" id="TIGR00621">
    <property type="entry name" value="ssb"/>
    <property type="match status" value="1"/>
</dbReference>
<dbReference type="EMBL" id="AYHA01000007">
    <property type="protein sequence ID" value="ESS02304.1"/>
    <property type="molecule type" value="Genomic_DNA"/>
</dbReference>
<evidence type="ECO:0000256" key="2">
    <source>
        <dbReference type="HAMAP-Rule" id="MF_00984"/>
    </source>
</evidence>
<evidence type="ECO:0000256" key="1">
    <source>
        <dbReference type="ARBA" id="ARBA00023125"/>
    </source>
</evidence>
<dbReference type="PANTHER" id="PTHR10302">
    <property type="entry name" value="SINGLE-STRANDED DNA-BINDING PROTEIN"/>
    <property type="match status" value="1"/>
</dbReference>
<dbReference type="Gene3D" id="2.40.50.140">
    <property type="entry name" value="Nucleic acid-binding proteins"/>
    <property type="match status" value="1"/>
</dbReference>